<name>A0AAV7NJX5_PLEWA</name>
<reference evidence="1" key="1">
    <citation type="journal article" date="2022" name="bioRxiv">
        <title>Sequencing and chromosome-scale assembly of the giantPleurodeles waltlgenome.</title>
        <authorList>
            <person name="Brown T."/>
            <person name="Elewa A."/>
            <person name="Iarovenko S."/>
            <person name="Subramanian E."/>
            <person name="Araus A.J."/>
            <person name="Petzold A."/>
            <person name="Susuki M."/>
            <person name="Suzuki K.-i.T."/>
            <person name="Hayashi T."/>
            <person name="Toyoda A."/>
            <person name="Oliveira C."/>
            <person name="Osipova E."/>
            <person name="Leigh N.D."/>
            <person name="Simon A."/>
            <person name="Yun M.H."/>
        </authorList>
    </citation>
    <scope>NUCLEOTIDE SEQUENCE</scope>
    <source>
        <strain evidence="1">20211129_DDA</strain>
        <tissue evidence="1">Liver</tissue>
    </source>
</reference>
<dbReference type="Proteomes" id="UP001066276">
    <property type="component" value="Chromosome 8"/>
</dbReference>
<evidence type="ECO:0000313" key="2">
    <source>
        <dbReference type="Proteomes" id="UP001066276"/>
    </source>
</evidence>
<dbReference type="AlphaFoldDB" id="A0AAV7NJX5"/>
<proteinExistence type="predicted"/>
<organism evidence="1 2">
    <name type="scientific">Pleurodeles waltl</name>
    <name type="common">Iberian ribbed newt</name>
    <dbReference type="NCBI Taxonomy" id="8319"/>
    <lineage>
        <taxon>Eukaryota</taxon>
        <taxon>Metazoa</taxon>
        <taxon>Chordata</taxon>
        <taxon>Craniata</taxon>
        <taxon>Vertebrata</taxon>
        <taxon>Euteleostomi</taxon>
        <taxon>Amphibia</taxon>
        <taxon>Batrachia</taxon>
        <taxon>Caudata</taxon>
        <taxon>Salamandroidea</taxon>
        <taxon>Salamandridae</taxon>
        <taxon>Pleurodelinae</taxon>
        <taxon>Pleurodeles</taxon>
    </lineage>
</organism>
<accession>A0AAV7NJX5</accession>
<sequence length="126" mass="14316">MSQSGKPSAVAADKVFEQKRLETCMALQLKMFCRKFKYPFKGLTRKEELQKALRAWLAAKKAGEHKVDEKDVEEEKQSLPLGWLEKPASSVGWGAARMVEQFTPELAAVFLLQGCLQRSWQTGREL</sequence>
<protein>
    <submittedName>
        <fullName evidence="1">Uncharacterized protein</fullName>
    </submittedName>
</protein>
<gene>
    <name evidence="1" type="ORF">NDU88_002898</name>
</gene>
<dbReference type="EMBL" id="JANPWB010000012">
    <property type="protein sequence ID" value="KAJ1114663.1"/>
    <property type="molecule type" value="Genomic_DNA"/>
</dbReference>
<evidence type="ECO:0000313" key="1">
    <source>
        <dbReference type="EMBL" id="KAJ1114663.1"/>
    </source>
</evidence>
<comment type="caution">
    <text evidence="1">The sequence shown here is derived from an EMBL/GenBank/DDBJ whole genome shotgun (WGS) entry which is preliminary data.</text>
</comment>
<keyword evidence="2" id="KW-1185">Reference proteome</keyword>